<comment type="caution">
    <text evidence="2">The sequence shown here is derived from an EMBL/GenBank/DDBJ whole genome shotgun (WGS) entry which is preliminary data.</text>
</comment>
<dbReference type="Proteomes" id="UP000321113">
    <property type="component" value="Unassembled WGS sequence"/>
</dbReference>
<accession>A0A511QVV6</accession>
<sequence>MFKMFIKLTAWFNFPIALGLMLPELVIPSSDTLVIGVVLGAFLIFSGVALLWSTADLKTRSSIVVWNGLVRCVGFLVVAYAWSLGLSPLIFVVIGAMDLVTAAIYFIGSVRVSGLSFKRLLLGGSPNKNAAI</sequence>
<proteinExistence type="predicted"/>
<keyword evidence="1" id="KW-0472">Membrane</keyword>
<name>A0A511QVV6_9VIBR</name>
<evidence type="ECO:0000256" key="1">
    <source>
        <dbReference type="SAM" id="Phobius"/>
    </source>
</evidence>
<protein>
    <submittedName>
        <fullName evidence="2">Uncharacterized protein</fullName>
    </submittedName>
</protein>
<dbReference type="AlphaFoldDB" id="A0A511QVV6"/>
<organism evidence="2 3">
    <name type="scientific">Vibrio superstes NBRC 103154</name>
    <dbReference type="NCBI Taxonomy" id="1219062"/>
    <lineage>
        <taxon>Bacteria</taxon>
        <taxon>Pseudomonadati</taxon>
        <taxon>Pseudomonadota</taxon>
        <taxon>Gammaproteobacteria</taxon>
        <taxon>Vibrionales</taxon>
        <taxon>Vibrionaceae</taxon>
        <taxon>Vibrio</taxon>
    </lineage>
</organism>
<reference evidence="2 3" key="1">
    <citation type="submission" date="2019-07" db="EMBL/GenBank/DDBJ databases">
        <title>Whole genome shotgun sequence of Vibrio superstes NBRC 103154.</title>
        <authorList>
            <person name="Hosoyama A."/>
            <person name="Uohara A."/>
            <person name="Ohji S."/>
            <person name="Ichikawa N."/>
        </authorList>
    </citation>
    <scope>NUCLEOTIDE SEQUENCE [LARGE SCALE GENOMIC DNA]</scope>
    <source>
        <strain evidence="2 3">NBRC 103154</strain>
    </source>
</reference>
<gene>
    <name evidence="2" type="ORF">VSU01S_37400</name>
</gene>
<dbReference type="EMBL" id="BJXK01000024">
    <property type="protein sequence ID" value="GEM81495.1"/>
    <property type="molecule type" value="Genomic_DNA"/>
</dbReference>
<feature type="transmembrane region" description="Helical" evidence="1">
    <location>
        <begin position="89"/>
        <end position="110"/>
    </location>
</feature>
<feature type="transmembrane region" description="Helical" evidence="1">
    <location>
        <begin position="33"/>
        <end position="52"/>
    </location>
</feature>
<dbReference type="OrthoDB" id="1442969at2"/>
<evidence type="ECO:0000313" key="3">
    <source>
        <dbReference type="Proteomes" id="UP000321113"/>
    </source>
</evidence>
<keyword evidence="1" id="KW-0812">Transmembrane</keyword>
<dbReference type="RefSeq" id="WP_119010359.1">
    <property type="nucleotide sequence ID" value="NZ_BJXK01000024.1"/>
</dbReference>
<evidence type="ECO:0000313" key="2">
    <source>
        <dbReference type="EMBL" id="GEM81495.1"/>
    </source>
</evidence>
<keyword evidence="1" id="KW-1133">Transmembrane helix</keyword>
<feature type="transmembrane region" description="Helical" evidence="1">
    <location>
        <begin position="64"/>
        <end position="83"/>
    </location>
</feature>
<keyword evidence="3" id="KW-1185">Reference proteome</keyword>